<dbReference type="PANTHER" id="PTHR14388:SF17">
    <property type="entry name" value="SH2 DOMAIN-CONTAINING PROTEIN"/>
    <property type="match status" value="1"/>
</dbReference>
<dbReference type="PANTHER" id="PTHR14388">
    <property type="entry name" value="T CELL-SPECIFIC ADAPTER PROTEIN TSAD"/>
    <property type="match status" value="1"/>
</dbReference>
<evidence type="ECO:0000313" key="4">
    <source>
        <dbReference type="Proteomes" id="UP000410492"/>
    </source>
</evidence>
<keyword evidence="1" id="KW-0727">SH2 domain</keyword>
<evidence type="ECO:0000259" key="2">
    <source>
        <dbReference type="PROSITE" id="PS50001"/>
    </source>
</evidence>
<sequence>MITRQEAEKLLLDEPCGTFLVRLSERIWGYAISYRAKDKCKHYLRHVEASDAVAVGENDASAAVAGESDAGAAGAVVAGVHVVGGGRNVGNVLFNELVKYHQQQALTGGETLKFPCPRDSMEALQELFEDK</sequence>
<dbReference type="EMBL" id="CAACVG010007461">
    <property type="protein sequence ID" value="VEN45549.1"/>
    <property type="molecule type" value="Genomic_DNA"/>
</dbReference>
<feature type="domain" description="SH2" evidence="2">
    <location>
        <begin position="1"/>
        <end position="116"/>
    </location>
</feature>
<dbReference type="AlphaFoldDB" id="A0A653CCX7"/>
<dbReference type="Pfam" id="PF00017">
    <property type="entry name" value="SH2"/>
    <property type="match status" value="1"/>
</dbReference>
<dbReference type="GO" id="GO:0005737">
    <property type="term" value="C:cytoplasm"/>
    <property type="evidence" value="ECO:0007669"/>
    <property type="project" value="TreeGrafter"/>
</dbReference>
<proteinExistence type="predicted"/>
<gene>
    <name evidence="3" type="ORF">CALMAC_LOCUS7966</name>
</gene>
<dbReference type="PROSITE" id="PS50001">
    <property type="entry name" value="SH2"/>
    <property type="match status" value="1"/>
</dbReference>
<evidence type="ECO:0000313" key="3">
    <source>
        <dbReference type="EMBL" id="VEN45549.1"/>
    </source>
</evidence>
<dbReference type="Gene3D" id="3.30.505.10">
    <property type="entry name" value="SH2 domain"/>
    <property type="match status" value="1"/>
</dbReference>
<dbReference type="SMART" id="SM00252">
    <property type="entry name" value="SH2"/>
    <property type="match status" value="1"/>
</dbReference>
<protein>
    <recommendedName>
        <fullName evidence="2">SH2 domain-containing protein</fullName>
    </recommendedName>
</protein>
<keyword evidence="4" id="KW-1185">Reference proteome</keyword>
<dbReference type="InterPro" id="IPR036860">
    <property type="entry name" value="SH2_dom_sf"/>
</dbReference>
<dbReference type="OrthoDB" id="10003345at2759"/>
<reference evidence="3 4" key="1">
    <citation type="submission" date="2019-01" db="EMBL/GenBank/DDBJ databases">
        <authorList>
            <person name="Sayadi A."/>
        </authorList>
    </citation>
    <scope>NUCLEOTIDE SEQUENCE [LARGE SCALE GENOMIC DNA]</scope>
</reference>
<dbReference type="Proteomes" id="UP000410492">
    <property type="component" value="Unassembled WGS sequence"/>
</dbReference>
<dbReference type="InterPro" id="IPR000980">
    <property type="entry name" value="SH2"/>
</dbReference>
<organism evidence="3 4">
    <name type="scientific">Callosobruchus maculatus</name>
    <name type="common">Southern cowpea weevil</name>
    <name type="synonym">Pulse bruchid</name>
    <dbReference type="NCBI Taxonomy" id="64391"/>
    <lineage>
        <taxon>Eukaryota</taxon>
        <taxon>Metazoa</taxon>
        <taxon>Ecdysozoa</taxon>
        <taxon>Arthropoda</taxon>
        <taxon>Hexapoda</taxon>
        <taxon>Insecta</taxon>
        <taxon>Pterygota</taxon>
        <taxon>Neoptera</taxon>
        <taxon>Endopterygota</taxon>
        <taxon>Coleoptera</taxon>
        <taxon>Polyphaga</taxon>
        <taxon>Cucujiformia</taxon>
        <taxon>Chrysomeloidea</taxon>
        <taxon>Chrysomelidae</taxon>
        <taxon>Bruchinae</taxon>
        <taxon>Bruchini</taxon>
        <taxon>Callosobruchus</taxon>
    </lineage>
</organism>
<evidence type="ECO:0000256" key="1">
    <source>
        <dbReference type="PROSITE-ProRule" id="PRU00191"/>
    </source>
</evidence>
<name>A0A653CCX7_CALMS</name>
<accession>A0A653CCX7</accession>
<dbReference type="SUPFAM" id="SSF55550">
    <property type="entry name" value="SH2 domain"/>
    <property type="match status" value="1"/>
</dbReference>